<protein>
    <recommendedName>
        <fullName evidence="7">Palmitoyltransferase</fullName>
        <ecNumber evidence="7">2.3.1.225</ecNumber>
    </recommendedName>
</protein>
<reference evidence="10" key="2">
    <citation type="submission" date="2010-04" db="EMBL/GenBank/DDBJ databases">
        <authorList>
            <person name="Buell R."/>
            <person name="Hamilton J."/>
            <person name="Hostetler J."/>
        </authorList>
    </citation>
    <scope>NUCLEOTIDE SEQUENCE [LARGE SCALE GENOMIC DNA]</scope>
    <source>
        <strain evidence="10">DAOM:BR144</strain>
    </source>
</reference>
<keyword evidence="5 7" id="KW-0472">Membrane</keyword>
<dbReference type="PROSITE" id="PS50216">
    <property type="entry name" value="DHHC"/>
    <property type="match status" value="1"/>
</dbReference>
<evidence type="ECO:0000256" key="5">
    <source>
        <dbReference type="ARBA" id="ARBA00023136"/>
    </source>
</evidence>
<keyword evidence="6 7" id="KW-0012">Acyltransferase</keyword>
<dbReference type="OMA" id="DTSHACE"/>
<dbReference type="InParanoid" id="K3X8H5"/>
<evidence type="ECO:0000256" key="6">
    <source>
        <dbReference type="ARBA" id="ARBA00023315"/>
    </source>
</evidence>
<dbReference type="EnsemblProtists" id="PYU1_T013524">
    <property type="protein sequence ID" value="PYU1_T013524"/>
    <property type="gene ID" value="PYU1_G013495"/>
</dbReference>
<comment type="subcellular location">
    <subcellularLocation>
        <location evidence="1">Membrane</location>
        <topology evidence="1">Multi-pass membrane protein</topology>
    </subcellularLocation>
</comment>
<dbReference type="HOGENOM" id="CLU_075694_0_0_1"/>
<sequence>MSATTFYAFGVWELPTYMQKSVALLFTAQSVMVVLLFIIITFLDPAHSAVTRRQAQDRAAQQHPTQDTRLAADEAAAATNDTTFPDRPSPSRRIKCTLCRVFVSTGTRHCSTCNKCIAGFDHHCVYLNTCIGSRNYPLFIGLLSCTILLISTQMIVTGFAIARLAHAGSRHYVARIASLCCLSLLPFLQLFCMLVLASFHVYLSVKGVKTHECLQQWYRSRAESSASTSSATHRQGQEKPKVVVARVNSISKTATDPCAGSDTSSTDLESSGALEEEEACAQVDTSHACEPMSILIGPEDQLFDDTQQHEADERQKYLV</sequence>
<dbReference type="STRING" id="431595.K3X8H5"/>
<dbReference type="AlphaFoldDB" id="K3X8H5"/>
<feature type="transmembrane region" description="Helical" evidence="7">
    <location>
        <begin position="138"/>
        <end position="164"/>
    </location>
</feature>
<keyword evidence="10" id="KW-1185">Reference proteome</keyword>
<dbReference type="InterPro" id="IPR001594">
    <property type="entry name" value="Palmitoyltrfase_DHHC"/>
</dbReference>
<dbReference type="Pfam" id="PF01529">
    <property type="entry name" value="DHHC"/>
    <property type="match status" value="1"/>
</dbReference>
<accession>K3X8H5</accession>
<reference evidence="10" key="1">
    <citation type="journal article" date="2010" name="Genome Biol.">
        <title>Genome sequence of the necrotrophic plant pathogen Pythium ultimum reveals original pathogenicity mechanisms and effector repertoire.</title>
        <authorList>
            <person name="Levesque C.A."/>
            <person name="Brouwer H."/>
            <person name="Cano L."/>
            <person name="Hamilton J.P."/>
            <person name="Holt C."/>
            <person name="Huitema E."/>
            <person name="Raffaele S."/>
            <person name="Robideau G.P."/>
            <person name="Thines M."/>
            <person name="Win J."/>
            <person name="Zerillo M.M."/>
            <person name="Beakes G.W."/>
            <person name="Boore J.L."/>
            <person name="Busam D."/>
            <person name="Dumas B."/>
            <person name="Ferriera S."/>
            <person name="Fuerstenberg S.I."/>
            <person name="Gachon C.M."/>
            <person name="Gaulin E."/>
            <person name="Govers F."/>
            <person name="Grenville-Briggs L."/>
            <person name="Horner N."/>
            <person name="Hostetler J."/>
            <person name="Jiang R.H."/>
            <person name="Johnson J."/>
            <person name="Krajaejun T."/>
            <person name="Lin H."/>
            <person name="Meijer H.J."/>
            <person name="Moore B."/>
            <person name="Morris P."/>
            <person name="Phuntmart V."/>
            <person name="Puiu D."/>
            <person name="Shetty J."/>
            <person name="Stajich J.E."/>
            <person name="Tripathy S."/>
            <person name="Wawra S."/>
            <person name="van West P."/>
            <person name="Whitty B.R."/>
            <person name="Coutinho P.M."/>
            <person name="Henrissat B."/>
            <person name="Martin F."/>
            <person name="Thomas P.D."/>
            <person name="Tyler B.M."/>
            <person name="De Vries R.P."/>
            <person name="Kamoun S."/>
            <person name="Yandell M."/>
            <person name="Tisserat N."/>
            <person name="Buell C.R."/>
        </authorList>
    </citation>
    <scope>NUCLEOTIDE SEQUENCE</scope>
    <source>
        <strain evidence="10">DAOM:BR144</strain>
    </source>
</reference>
<dbReference type="GO" id="GO:0005783">
    <property type="term" value="C:endoplasmic reticulum"/>
    <property type="evidence" value="ECO:0007669"/>
    <property type="project" value="TreeGrafter"/>
</dbReference>
<evidence type="ECO:0000259" key="8">
    <source>
        <dbReference type="Pfam" id="PF01529"/>
    </source>
</evidence>
<dbReference type="EC" id="2.3.1.225" evidence="7"/>
<reference evidence="9" key="3">
    <citation type="submission" date="2015-02" db="UniProtKB">
        <authorList>
            <consortium name="EnsemblProtists"/>
        </authorList>
    </citation>
    <scope>IDENTIFICATION</scope>
    <source>
        <strain evidence="9">DAOM BR144</strain>
    </source>
</reference>
<dbReference type="eggNOG" id="KOG1311">
    <property type="taxonomic scope" value="Eukaryota"/>
</dbReference>
<dbReference type="Proteomes" id="UP000019132">
    <property type="component" value="Unassembled WGS sequence"/>
</dbReference>
<dbReference type="PANTHER" id="PTHR22883">
    <property type="entry name" value="ZINC FINGER DHHC DOMAIN CONTAINING PROTEIN"/>
    <property type="match status" value="1"/>
</dbReference>
<evidence type="ECO:0000256" key="1">
    <source>
        <dbReference type="ARBA" id="ARBA00004141"/>
    </source>
</evidence>
<evidence type="ECO:0000313" key="9">
    <source>
        <dbReference type="EnsemblProtists" id="PYU1_T013524"/>
    </source>
</evidence>
<comment type="domain">
    <text evidence="7">The DHHC domain is required for palmitoyltransferase activity.</text>
</comment>
<dbReference type="GO" id="GO:0016020">
    <property type="term" value="C:membrane"/>
    <property type="evidence" value="ECO:0007669"/>
    <property type="project" value="UniProtKB-SubCell"/>
</dbReference>
<evidence type="ECO:0000256" key="2">
    <source>
        <dbReference type="ARBA" id="ARBA00022679"/>
    </source>
</evidence>
<comment type="catalytic activity">
    <reaction evidence="7">
        <text>L-cysteinyl-[protein] + hexadecanoyl-CoA = S-hexadecanoyl-L-cysteinyl-[protein] + CoA</text>
        <dbReference type="Rhea" id="RHEA:36683"/>
        <dbReference type="Rhea" id="RHEA-COMP:10131"/>
        <dbReference type="Rhea" id="RHEA-COMP:11032"/>
        <dbReference type="ChEBI" id="CHEBI:29950"/>
        <dbReference type="ChEBI" id="CHEBI:57287"/>
        <dbReference type="ChEBI" id="CHEBI:57379"/>
        <dbReference type="ChEBI" id="CHEBI:74151"/>
        <dbReference type="EC" id="2.3.1.225"/>
    </reaction>
</comment>
<evidence type="ECO:0000256" key="4">
    <source>
        <dbReference type="ARBA" id="ARBA00022989"/>
    </source>
</evidence>
<evidence type="ECO:0000256" key="7">
    <source>
        <dbReference type="RuleBase" id="RU079119"/>
    </source>
</evidence>
<dbReference type="GO" id="GO:0019706">
    <property type="term" value="F:protein-cysteine S-palmitoyltransferase activity"/>
    <property type="evidence" value="ECO:0007669"/>
    <property type="project" value="UniProtKB-EC"/>
</dbReference>
<feature type="transmembrane region" description="Helical" evidence="7">
    <location>
        <begin position="176"/>
        <end position="199"/>
    </location>
</feature>
<keyword evidence="2 7" id="KW-0808">Transferase</keyword>
<keyword evidence="3 7" id="KW-0812">Transmembrane</keyword>
<evidence type="ECO:0000313" key="10">
    <source>
        <dbReference type="Proteomes" id="UP000019132"/>
    </source>
</evidence>
<dbReference type="GO" id="GO:0005794">
    <property type="term" value="C:Golgi apparatus"/>
    <property type="evidence" value="ECO:0007669"/>
    <property type="project" value="TreeGrafter"/>
</dbReference>
<dbReference type="GO" id="GO:0006612">
    <property type="term" value="P:protein targeting to membrane"/>
    <property type="evidence" value="ECO:0007669"/>
    <property type="project" value="TreeGrafter"/>
</dbReference>
<dbReference type="InterPro" id="IPR039859">
    <property type="entry name" value="PFA4/ZDH16/20/ERF2-like"/>
</dbReference>
<organism evidence="9 10">
    <name type="scientific">Globisporangium ultimum (strain ATCC 200006 / CBS 805.95 / DAOM BR144)</name>
    <name type="common">Pythium ultimum</name>
    <dbReference type="NCBI Taxonomy" id="431595"/>
    <lineage>
        <taxon>Eukaryota</taxon>
        <taxon>Sar</taxon>
        <taxon>Stramenopiles</taxon>
        <taxon>Oomycota</taxon>
        <taxon>Peronosporomycetes</taxon>
        <taxon>Pythiales</taxon>
        <taxon>Pythiaceae</taxon>
        <taxon>Globisporangium</taxon>
    </lineage>
</organism>
<dbReference type="VEuPathDB" id="FungiDB:PYU1_G013495"/>
<feature type="transmembrane region" description="Helical" evidence="7">
    <location>
        <begin position="22"/>
        <end position="43"/>
    </location>
</feature>
<keyword evidence="4 7" id="KW-1133">Transmembrane helix</keyword>
<evidence type="ECO:0000256" key="3">
    <source>
        <dbReference type="ARBA" id="ARBA00022692"/>
    </source>
</evidence>
<dbReference type="EMBL" id="GL376593">
    <property type="status" value="NOT_ANNOTATED_CDS"/>
    <property type="molecule type" value="Genomic_DNA"/>
</dbReference>
<dbReference type="PANTHER" id="PTHR22883:SF203">
    <property type="entry name" value="PALMITOYLTRANSFERASE"/>
    <property type="match status" value="1"/>
</dbReference>
<comment type="similarity">
    <text evidence="7">Belongs to the DHHC palmitoyltransferase family.</text>
</comment>
<feature type="domain" description="Palmitoyltransferase DHHC" evidence="8">
    <location>
        <begin position="95"/>
        <end position="214"/>
    </location>
</feature>
<proteinExistence type="inferred from homology"/>
<name>K3X8H5_GLOUD</name>